<reference evidence="4" key="1">
    <citation type="submission" date="2012-12" db="EMBL/GenBank/DDBJ databases">
        <authorList>
            <person name="Hellsten U."/>
            <person name="Grimwood J."/>
            <person name="Chapman J.A."/>
            <person name="Shapiro H."/>
            <person name="Aerts A."/>
            <person name="Otillar R.P."/>
            <person name="Terry A.Y."/>
            <person name="Boore J.L."/>
            <person name="Simakov O."/>
            <person name="Marletaz F."/>
            <person name="Cho S.-J."/>
            <person name="Edsinger-Gonzales E."/>
            <person name="Havlak P."/>
            <person name="Kuo D.-H."/>
            <person name="Larsson T."/>
            <person name="Lv J."/>
            <person name="Arendt D."/>
            <person name="Savage R."/>
            <person name="Osoegawa K."/>
            <person name="de Jong P."/>
            <person name="Lindberg D.R."/>
            <person name="Seaver E.C."/>
            <person name="Weisblat D.A."/>
            <person name="Putnam N.H."/>
            <person name="Grigoriev I.V."/>
            <person name="Rokhsar D.S."/>
        </authorList>
    </citation>
    <scope>NUCLEOTIDE SEQUENCE</scope>
    <source>
        <strain evidence="4">I ESC-2004</strain>
    </source>
</reference>
<evidence type="ECO:0000313" key="3">
    <source>
        <dbReference type="EnsemblMetazoa" id="CapteP205639"/>
    </source>
</evidence>
<evidence type="ECO:0000256" key="1">
    <source>
        <dbReference type="SAM" id="MobiDB-lite"/>
    </source>
</evidence>
<sequence>MSSTLNRMSHLDFFGHTIGADGVTPSVQKVKAIRNLPKPEDLTPKWPSPDTLRQNDADAKAKNERYFNRTTRDLPPLSIGQTVRVRNEKNWSGRMTVTERVEPRSYIVQSNTGALYRLQTQQTTPPRGPGAFSGWLAVIPADVLR</sequence>
<dbReference type="OrthoDB" id="444601at2759"/>
<evidence type="ECO:0000313" key="2">
    <source>
        <dbReference type="EMBL" id="ELU12742.1"/>
    </source>
</evidence>
<accession>R7V2Q0</accession>
<dbReference type="HOGENOM" id="CLU_1788660_0_0_1"/>
<organism evidence="2">
    <name type="scientific">Capitella teleta</name>
    <name type="common">Polychaete worm</name>
    <dbReference type="NCBI Taxonomy" id="283909"/>
    <lineage>
        <taxon>Eukaryota</taxon>
        <taxon>Metazoa</taxon>
        <taxon>Spiralia</taxon>
        <taxon>Lophotrochozoa</taxon>
        <taxon>Annelida</taxon>
        <taxon>Polychaeta</taxon>
        <taxon>Sedentaria</taxon>
        <taxon>Scolecida</taxon>
        <taxon>Capitellidae</taxon>
        <taxon>Capitella</taxon>
    </lineage>
</organism>
<reference evidence="2 4" key="2">
    <citation type="journal article" date="2013" name="Nature">
        <title>Insights into bilaterian evolution from three spiralian genomes.</title>
        <authorList>
            <person name="Simakov O."/>
            <person name="Marletaz F."/>
            <person name="Cho S.J."/>
            <person name="Edsinger-Gonzales E."/>
            <person name="Havlak P."/>
            <person name="Hellsten U."/>
            <person name="Kuo D.H."/>
            <person name="Larsson T."/>
            <person name="Lv J."/>
            <person name="Arendt D."/>
            <person name="Savage R."/>
            <person name="Osoegawa K."/>
            <person name="de Jong P."/>
            <person name="Grimwood J."/>
            <person name="Chapman J.A."/>
            <person name="Shapiro H."/>
            <person name="Aerts A."/>
            <person name="Otillar R.P."/>
            <person name="Terry A.Y."/>
            <person name="Boore J.L."/>
            <person name="Grigoriev I.V."/>
            <person name="Lindberg D.R."/>
            <person name="Seaver E.C."/>
            <person name="Weisblat D.A."/>
            <person name="Putnam N.H."/>
            <person name="Rokhsar D.S."/>
        </authorList>
    </citation>
    <scope>NUCLEOTIDE SEQUENCE</scope>
    <source>
        <strain evidence="2 4">I ESC-2004</strain>
    </source>
</reference>
<dbReference type="EnsemblMetazoa" id="CapteT205639">
    <property type="protein sequence ID" value="CapteP205639"/>
    <property type="gene ID" value="CapteG205639"/>
</dbReference>
<evidence type="ECO:0000313" key="4">
    <source>
        <dbReference type="Proteomes" id="UP000014760"/>
    </source>
</evidence>
<protein>
    <submittedName>
        <fullName evidence="2 3">Uncharacterized protein</fullName>
    </submittedName>
</protein>
<dbReference type="AlphaFoldDB" id="R7V2Q0"/>
<proteinExistence type="predicted"/>
<reference evidence="3" key="3">
    <citation type="submission" date="2015-06" db="UniProtKB">
        <authorList>
            <consortium name="EnsemblMetazoa"/>
        </authorList>
    </citation>
    <scope>IDENTIFICATION</scope>
</reference>
<dbReference type="Proteomes" id="UP000014760">
    <property type="component" value="Unassembled WGS sequence"/>
</dbReference>
<feature type="compositionally biased region" description="Basic and acidic residues" evidence="1">
    <location>
        <begin position="53"/>
        <end position="72"/>
    </location>
</feature>
<feature type="region of interest" description="Disordered" evidence="1">
    <location>
        <begin position="38"/>
        <end position="75"/>
    </location>
</feature>
<gene>
    <name evidence="2" type="ORF">CAPTEDRAFT_205639</name>
</gene>
<name>R7V2Q0_CAPTE</name>
<keyword evidence="4" id="KW-1185">Reference proteome</keyword>
<dbReference type="EMBL" id="AMQN01019384">
    <property type="status" value="NOT_ANNOTATED_CDS"/>
    <property type="molecule type" value="Genomic_DNA"/>
</dbReference>
<dbReference type="EMBL" id="KB295690">
    <property type="protein sequence ID" value="ELU12742.1"/>
    <property type="molecule type" value="Genomic_DNA"/>
</dbReference>